<reference evidence="5" key="2">
    <citation type="submission" date="2025-08" db="UniProtKB">
        <authorList>
            <consortium name="RefSeq"/>
        </authorList>
    </citation>
    <scope>IDENTIFICATION</scope>
    <source>
        <tissue evidence="5">Leaf</tissue>
    </source>
</reference>
<dbReference type="AlphaFoldDB" id="A0A9R0JE65"/>
<keyword evidence="4" id="KW-1185">Reference proteome</keyword>
<organism evidence="4 5">
    <name type="scientific">Spinacia oleracea</name>
    <name type="common">Spinach</name>
    <dbReference type="NCBI Taxonomy" id="3562"/>
    <lineage>
        <taxon>Eukaryota</taxon>
        <taxon>Viridiplantae</taxon>
        <taxon>Streptophyta</taxon>
        <taxon>Embryophyta</taxon>
        <taxon>Tracheophyta</taxon>
        <taxon>Spermatophyta</taxon>
        <taxon>Magnoliopsida</taxon>
        <taxon>eudicotyledons</taxon>
        <taxon>Gunneridae</taxon>
        <taxon>Pentapetalae</taxon>
        <taxon>Caryophyllales</taxon>
        <taxon>Chenopodiaceae</taxon>
        <taxon>Chenopodioideae</taxon>
        <taxon>Anserineae</taxon>
        <taxon>Spinacia</taxon>
    </lineage>
</organism>
<dbReference type="InterPro" id="IPR023631">
    <property type="entry name" value="Amidase_dom"/>
</dbReference>
<protein>
    <submittedName>
        <fullName evidence="5">Outer envelope protein 64, chloroplastic</fullName>
    </submittedName>
</protein>
<dbReference type="Gene3D" id="3.90.1300.10">
    <property type="entry name" value="Amidase signature (AS) domain"/>
    <property type="match status" value="1"/>
</dbReference>
<dbReference type="Pfam" id="PF01425">
    <property type="entry name" value="Amidase"/>
    <property type="match status" value="1"/>
</dbReference>
<dbReference type="GeneID" id="110804237"/>
<dbReference type="PANTHER" id="PTHR46310">
    <property type="entry name" value="AMIDASE 1"/>
    <property type="match status" value="1"/>
</dbReference>
<accession>A0A9R0JE65</accession>
<dbReference type="RefSeq" id="XP_021865487.2">
    <property type="nucleotide sequence ID" value="XM_022009795.2"/>
</dbReference>
<dbReference type="SUPFAM" id="SSF75304">
    <property type="entry name" value="Amidase signature (AS) enzymes"/>
    <property type="match status" value="1"/>
</dbReference>
<evidence type="ECO:0000313" key="4">
    <source>
        <dbReference type="Proteomes" id="UP000813463"/>
    </source>
</evidence>
<proteinExistence type="predicted"/>
<evidence type="ECO:0000259" key="3">
    <source>
        <dbReference type="Pfam" id="PF01425"/>
    </source>
</evidence>
<dbReference type="InterPro" id="IPR019734">
    <property type="entry name" value="TPR_rpt"/>
</dbReference>
<dbReference type="Gene3D" id="1.25.40.10">
    <property type="entry name" value="Tetratricopeptide repeat domain"/>
    <property type="match status" value="1"/>
</dbReference>
<keyword evidence="2" id="KW-1133">Transmembrane helix</keyword>
<evidence type="ECO:0000256" key="1">
    <source>
        <dbReference type="PROSITE-ProRule" id="PRU00339"/>
    </source>
</evidence>
<dbReference type="InterPro" id="IPR011990">
    <property type="entry name" value="TPR-like_helical_dom_sf"/>
</dbReference>
<feature type="repeat" description="TPR" evidence="1">
    <location>
        <begin position="543"/>
        <end position="576"/>
    </location>
</feature>
<feature type="domain" description="Amidase" evidence="3">
    <location>
        <begin position="55"/>
        <end position="439"/>
    </location>
</feature>
<dbReference type="KEGG" id="soe:110804237"/>
<gene>
    <name evidence="5" type="primary">LOC110804237</name>
</gene>
<dbReference type="Proteomes" id="UP000813463">
    <property type="component" value="Chromosome 5"/>
</dbReference>
<evidence type="ECO:0000256" key="2">
    <source>
        <dbReference type="SAM" id="Phobius"/>
    </source>
</evidence>
<keyword evidence="2" id="KW-0812">Transmembrane</keyword>
<evidence type="ECO:0000313" key="5">
    <source>
        <dbReference type="RefSeq" id="XP_021865487.2"/>
    </source>
</evidence>
<feature type="transmembrane region" description="Helical" evidence="2">
    <location>
        <begin position="6"/>
        <end position="24"/>
    </location>
</feature>
<dbReference type="InterPro" id="IPR036928">
    <property type="entry name" value="AS_sf"/>
</dbReference>
<dbReference type="PANTHER" id="PTHR46310:SF5">
    <property type="entry name" value="OUTER ENVELOPE PROTEIN 64, CHLOROPLASTIC"/>
    <property type="match status" value="1"/>
</dbReference>
<name>A0A9R0JE65_SPIOL</name>
<keyword evidence="1" id="KW-0802">TPR repeat</keyword>
<sequence length="591" mass="64158">MASSSANIWVMLGLGLAGTILLMTQKLKKAVKEDFGAFIQKLQLLPPPQPAPPKAPNPLTGLTFAVSDLIDIDGHVTGFGNPDWARTHEAASRTASVVSTLVDGGATCVGKTTIDEMAYSVSGENKHYGTPTNPGAPGKVPGGSCSGAAVSVAANLVDFSVGIDAVGGVRLPSGFSGVIGFRASHGSISHSGIIPVSPSLDTIGCFAKDPNVLRRAVHVLMKLQFATQRSPRQIVIADDCFDLLKIPVDRVIEPVIKSTEKLFGRQVLKHENLGVFLSSKVPSLSEFSSPKVIDQVKTSTLSLLAHVMQSLLRYEFKENHGEWMNSVKPDVDGGIGALFHEGNVVDGSEIHKVHRIRNEMRLALNSLLKDDGVLVIPTFVDPPPKVGGKEMSSETYLSRLYSLLSIASLSGCCQVTVPLGHYNKCPISVSFIARHGADRFLIDTVQTMYSFIQEQVDVVSKTNSTSNTYSRERSAELAKEKGNQAFKDKQWQKAIVFYTEAIKLYGSNPTYYSNRAAAYLELGSFVQAEADCTKAINLDKKNVKAYLRRGTAREMIGYYKKATEDFRYALVLEPTNKRAAVSVERLKSLFQ</sequence>
<reference evidence="4" key="1">
    <citation type="journal article" date="2021" name="Nat. Commun.">
        <title>Genomic analyses provide insights into spinach domestication and the genetic basis of agronomic traits.</title>
        <authorList>
            <person name="Cai X."/>
            <person name="Sun X."/>
            <person name="Xu C."/>
            <person name="Sun H."/>
            <person name="Wang X."/>
            <person name="Ge C."/>
            <person name="Zhang Z."/>
            <person name="Wang Q."/>
            <person name="Fei Z."/>
            <person name="Jiao C."/>
            <person name="Wang Q."/>
        </authorList>
    </citation>
    <scope>NUCLEOTIDE SEQUENCE [LARGE SCALE GENOMIC DNA]</scope>
    <source>
        <strain evidence="4">cv. Varoflay</strain>
    </source>
</reference>
<dbReference type="SUPFAM" id="SSF48452">
    <property type="entry name" value="TPR-like"/>
    <property type="match status" value="1"/>
</dbReference>
<dbReference type="PROSITE" id="PS50005">
    <property type="entry name" value="TPR"/>
    <property type="match status" value="1"/>
</dbReference>
<keyword evidence="2" id="KW-0472">Membrane</keyword>
<dbReference type="SMART" id="SM00028">
    <property type="entry name" value="TPR"/>
    <property type="match status" value="3"/>
</dbReference>